<dbReference type="RefSeq" id="WP_092696391.1">
    <property type="nucleotide sequence ID" value="NZ_FOGU01000020.1"/>
</dbReference>
<evidence type="ECO:0000256" key="1">
    <source>
        <dbReference type="SAM" id="Phobius"/>
    </source>
</evidence>
<organism evidence="2 3">
    <name type="scientific">Tranquillimonas rosea</name>
    <dbReference type="NCBI Taxonomy" id="641238"/>
    <lineage>
        <taxon>Bacteria</taxon>
        <taxon>Pseudomonadati</taxon>
        <taxon>Pseudomonadota</taxon>
        <taxon>Alphaproteobacteria</taxon>
        <taxon>Rhodobacterales</taxon>
        <taxon>Roseobacteraceae</taxon>
        <taxon>Tranquillimonas</taxon>
    </lineage>
</organism>
<dbReference type="OrthoDB" id="7652343at2"/>
<evidence type="ECO:0000313" key="3">
    <source>
        <dbReference type="Proteomes" id="UP000198885"/>
    </source>
</evidence>
<gene>
    <name evidence="2" type="ORF">SAMN04490244_12040</name>
</gene>
<reference evidence="2 3" key="1">
    <citation type="submission" date="2016-10" db="EMBL/GenBank/DDBJ databases">
        <authorList>
            <person name="de Groot N.N."/>
        </authorList>
    </citation>
    <scope>NUCLEOTIDE SEQUENCE [LARGE SCALE GENOMIC DNA]</scope>
    <source>
        <strain evidence="2 3">DSM 23042</strain>
    </source>
</reference>
<keyword evidence="1" id="KW-0812">Transmembrane</keyword>
<keyword evidence="1" id="KW-1133">Transmembrane helix</keyword>
<name>A0A1H9X8P1_9RHOB</name>
<feature type="transmembrane region" description="Helical" evidence="1">
    <location>
        <begin position="91"/>
        <end position="112"/>
    </location>
</feature>
<dbReference type="STRING" id="641238.SAMN04490244_12040"/>
<keyword evidence="3" id="KW-1185">Reference proteome</keyword>
<dbReference type="Proteomes" id="UP000198885">
    <property type="component" value="Unassembled WGS sequence"/>
</dbReference>
<proteinExistence type="predicted"/>
<sequence>MFTRRTLMAVILAGIAGTIANSLVVAGLVGAPLWGLILSFGRNAVAILVALMLPVIYARMHGIAAHAVAVVALAVIPSILAKTVFGVAAPWGLALAVNAVYAVTAVVVYLALTRSRAL</sequence>
<feature type="transmembrane region" description="Helical" evidence="1">
    <location>
        <begin position="32"/>
        <end position="56"/>
    </location>
</feature>
<keyword evidence="1" id="KW-0472">Membrane</keyword>
<dbReference type="AlphaFoldDB" id="A0A1H9X8P1"/>
<evidence type="ECO:0000313" key="2">
    <source>
        <dbReference type="EMBL" id="SES42439.1"/>
    </source>
</evidence>
<dbReference type="EMBL" id="FOGU01000020">
    <property type="protein sequence ID" value="SES42439.1"/>
    <property type="molecule type" value="Genomic_DNA"/>
</dbReference>
<protein>
    <submittedName>
        <fullName evidence="2">Uncharacterized protein</fullName>
    </submittedName>
</protein>
<feature type="transmembrane region" description="Helical" evidence="1">
    <location>
        <begin position="63"/>
        <end position="85"/>
    </location>
</feature>
<accession>A0A1H9X8P1</accession>